<dbReference type="Gene3D" id="3.30.470.30">
    <property type="entry name" value="DNA ligase/mRNA capping enzyme"/>
    <property type="match status" value="1"/>
</dbReference>
<dbReference type="AlphaFoldDB" id="A0A6C0IQT5"/>
<evidence type="ECO:0008006" key="2">
    <source>
        <dbReference type="Google" id="ProtNLM"/>
    </source>
</evidence>
<evidence type="ECO:0000313" key="1">
    <source>
        <dbReference type="EMBL" id="QHT95362.1"/>
    </source>
</evidence>
<reference evidence="1" key="1">
    <citation type="journal article" date="2020" name="Nature">
        <title>Giant virus diversity and host interactions through global metagenomics.</title>
        <authorList>
            <person name="Schulz F."/>
            <person name="Roux S."/>
            <person name="Paez-Espino D."/>
            <person name="Jungbluth S."/>
            <person name="Walsh D.A."/>
            <person name="Denef V.J."/>
            <person name="McMahon K.D."/>
            <person name="Konstantinidis K.T."/>
            <person name="Eloe-Fadrosh E.A."/>
            <person name="Kyrpides N.C."/>
            <person name="Woyke T."/>
        </authorList>
    </citation>
    <scope>NUCLEOTIDE SEQUENCE</scope>
    <source>
        <strain evidence="1">GVMAG-M-3300024261-8</strain>
    </source>
</reference>
<dbReference type="EMBL" id="MN740240">
    <property type="protein sequence ID" value="QHT95362.1"/>
    <property type="molecule type" value="Genomic_DNA"/>
</dbReference>
<organism evidence="1">
    <name type="scientific">viral metagenome</name>
    <dbReference type="NCBI Taxonomy" id="1070528"/>
    <lineage>
        <taxon>unclassified sequences</taxon>
        <taxon>metagenomes</taxon>
        <taxon>organismal metagenomes</taxon>
    </lineage>
</organism>
<proteinExistence type="predicted"/>
<name>A0A6C0IQT5_9ZZZZ</name>
<accession>A0A6C0IQT5</accession>
<sequence length="348" mass="41225">MLVLGANQTSYLLKRLPQFELSYETISHKKVSSVYDVCIAIPTGRKVLLWFTFYQKHYTCYIMDLNRDKKIVKVVHSDLKSNLELSMGTLVYATCIVDEHSGKEKYVVDDLLYLKGVNMCKMSSINKLGAWKRFFAYLEQPTPIYSPFLWNVQLDGLDEYPNTINEHIQSHIHYPIHHIQYRSSNEVMPYVNVYLSKKLNIVNLPNVSKSTLQITNDFESQPYKMILNKPQYRTTTIFEIRADLQYDIYHLFAYGRNNSPVYYNLSYVPNYKTSVMLNNLFRNIRENTNLDYIEESDDEEDFENVQHDKYVDLKKTLRMECVYDRKYRKWTPTKVAHKYAKVVHISKL</sequence>
<protein>
    <recommendedName>
        <fullName evidence="2">mRNA capping enzyme adenylation domain-containing protein</fullName>
    </recommendedName>
</protein>